<proteinExistence type="predicted"/>
<dbReference type="AlphaFoldDB" id="A0AAW7I352"/>
<protein>
    <recommendedName>
        <fullName evidence="3">Holin of 3TMs, for gene-transfer release</fullName>
    </recommendedName>
</protein>
<dbReference type="RefSeq" id="WP_290022710.1">
    <property type="nucleotide sequence ID" value="NZ_JAOPLV010000010.1"/>
</dbReference>
<accession>A0AAW7I352</accession>
<comment type="caution">
    <text evidence="1">The sequence shown here is derived from an EMBL/GenBank/DDBJ whole genome shotgun (WGS) entry which is preliminary data.</text>
</comment>
<evidence type="ECO:0008006" key="3">
    <source>
        <dbReference type="Google" id="ProtNLM"/>
    </source>
</evidence>
<evidence type="ECO:0000313" key="1">
    <source>
        <dbReference type="EMBL" id="MDM5141719.1"/>
    </source>
</evidence>
<reference evidence="1" key="1">
    <citation type="submission" date="2023-08" db="EMBL/GenBank/DDBJ databases">
        <title>WGS of Aeromonas isolates.</title>
        <authorList>
            <person name="Lee H."/>
        </authorList>
    </citation>
    <scope>NUCLEOTIDE SEQUENCE</scope>
    <source>
        <strain evidence="1">SL22</strain>
    </source>
</reference>
<dbReference type="EMBL" id="JAOPLV010000010">
    <property type="protein sequence ID" value="MDM5141719.1"/>
    <property type="molecule type" value="Genomic_DNA"/>
</dbReference>
<evidence type="ECO:0000313" key="2">
    <source>
        <dbReference type="Proteomes" id="UP001168216"/>
    </source>
</evidence>
<dbReference type="Proteomes" id="UP001168216">
    <property type="component" value="Unassembled WGS sequence"/>
</dbReference>
<name>A0AAW7I352_9GAMM</name>
<organism evidence="1 2">
    <name type="scientific">Aeromonas bestiarum</name>
    <dbReference type="NCBI Taxonomy" id="105751"/>
    <lineage>
        <taxon>Bacteria</taxon>
        <taxon>Pseudomonadati</taxon>
        <taxon>Pseudomonadota</taxon>
        <taxon>Gammaproteobacteria</taxon>
        <taxon>Aeromonadales</taxon>
        <taxon>Aeromonadaceae</taxon>
        <taxon>Aeromonas</taxon>
    </lineage>
</organism>
<sequence>MIPLIPALAALAVQQGPTLIRGIASLFGGSGRDTANKVADMVEQVSGIGFTAEQQQANIEQQLSRLSPEAIADLQMLQVKMEREQTRRLELQLADQQSEQATTQQTIREGDTNHDEYVRHTRPLMARQSWQAGALYIVLFTVLSAFGKGPGPDVEMAMLMLTPAWAYMGLRTLDGFAPHPKASGQKVGAVITGTVSKLLTRGK</sequence>
<gene>
    <name evidence="1" type="ORF">OB959_18275</name>
</gene>